<comment type="subcellular location">
    <subcellularLocation>
        <location evidence="2">Cell membrane</location>
        <topology evidence="2">Multi-pass membrane protein</topology>
    </subcellularLocation>
</comment>
<evidence type="ECO:0000259" key="14">
    <source>
        <dbReference type="Pfam" id="PF01292"/>
    </source>
</evidence>
<dbReference type="Pfam" id="PF01292">
    <property type="entry name" value="Ni_hydr_CYTB"/>
    <property type="match status" value="1"/>
</dbReference>
<keyword evidence="3" id="KW-0813">Transport</keyword>
<evidence type="ECO:0000256" key="11">
    <source>
        <dbReference type="ARBA" id="ARBA00023136"/>
    </source>
</evidence>
<dbReference type="PANTHER" id="PTHR30529:SF1">
    <property type="entry name" value="CYTOCHROME B561 HOMOLOG 2"/>
    <property type="match status" value="1"/>
</dbReference>
<evidence type="ECO:0000256" key="10">
    <source>
        <dbReference type="ARBA" id="ARBA00023004"/>
    </source>
</evidence>
<dbReference type="GO" id="GO:0009055">
    <property type="term" value="F:electron transfer activity"/>
    <property type="evidence" value="ECO:0007669"/>
    <property type="project" value="InterPro"/>
</dbReference>
<keyword evidence="5" id="KW-0349">Heme</keyword>
<keyword evidence="6 13" id="KW-0812">Transmembrane</keyword>
<dbReference type="AlphaFoldDB" id="A0A410GC15"/>
<name>A0A410GC15_9BURK</name>
<evidence type="ECO:0000256" key="13">
    <source>
        <dbReference type="SAM" id="Phobius"/>
    </source>
</evidence>
<comment type="similarity">
    <text evidence="12">Belongs to the cytochrome b561 family.</text>
</comment>
<dbReference type="Proteomes" id="UP000283474">
    <property type="component" value="Chromosome"/>
</dbReference>
<evidence type="ECO:0000256" key="12">
    <source>
        <dbReference type="ARBA" id="ARBA00037975"/>
    </source>
</evidence>
<feature type="transmembrane region" description="Helical" evidence="13">
    <location>
        <begin position="90"/>
        <end position="121"/>
    </location>
</feature>
<dbReference type="OrthoDB" id="8536275at2"/>
<keyword evidence="16" id="KW-1185">Reference proteome</keyword>
<comment type="cofactor">
    <cofactor evidence="1">
        <name>heme b</name>
        <dbReference type="ChEBI" id="CHEBI:60344"/>
    </cofactor>
</comment>
<dbReference type="RefSeq" id="WP_128354904.1">
    <property type="nucleotide sequence ID" value="NZ_CP022987.1"/>
</dbReference>
<dbReference type="EMBL" id="CP022987">
    <property type="protein sequence ID" value="QAA93856.1"/>
    <property type="molecule type" value="Genomic_DNA"/>
</dbReference>
<dbReference type="GO" id="GO:0020037">
    <property type="term" value="F:heme binding"/>
    <property type="evidence" value="ECO:0007669"/>
    <property type="project" value="TreeGrafter"/>
</dbReference>
<dbReference type="InterPro" id="IPR011577">
    <property type="entry name" value="Cyt_b561_bac/Ni-Hgenase"/>
</dbReference>
<feature type="transmembrane region" description="Helical" evidence="13">
    <location>
        <begin position="49"/>
        <end position="69"/>
    </location>
</feature>
<evidence type="ECO:0000256" key="1">
    <source>
        <dbReference type="ARBA" id="ARBA00001970"/>
    </source>
</evidence>
<accession>A0A410GC15</accession>
<dbReference type="GO" id="GO:0046872">
    <property type="term" value="F:metal ion binding"/>
    <property type="evidence" value="ECO:0007669"/>
    <property type="project" value="UniProtKB-KW"/>
</dbReference>
<dbReference type="PANTHER" id="PTHR30529">
    <property type="entry name" value="CYTOCHROME B561"/>
    <property type="match status" value="1"/>
</dbReference>
<evidence type="ECO:0000313" key="16">
    <source>
        <dbReference type="Proteomes" id="UP000283474"/>
    </source>
</evidence>
<dbReference type="GO" id="GO:0022904">
    <property type="term" value="P:respiratory electron transport chain"/>
    <property type="evidence" value="ECO:0007669"/>
    <property type="project" value="InterPro"/>
</dbReference>
<dbReference type="KEGG" id="pus:CKA81_08405"/>
<feature type="transmembrane region" description="Helical" evidence="13">
    <location>
        <begin position="12"/>
        <end position="29"/>
    </location>
</feature>
<evidence type="ECO:0000256" key="4">
    <source>
        <dbReference type="ARBA" id="ARBA00022475"/>
    </source>
</evidence>
<dbReference type="Gene3D" id="1.20.950.20">
    <property type="entry name" value="Transmembrane di-heme cytochromes, Chain C"/>
    <property type="match status" value="2"/>
</dbReference>
<organism evidence="15 16">
    <name type="scientific">Pollutimonas thiosulfatoxidans</name>
    <dbReference type="NCBI Taxonomy" id="2028345"/>
    <lineage>
        <taxon>Bacteria</taxon>
        <taxon>Pseudomonadati</taxon>
        <taxon>Pseudomonadota</taxon>
        <taxon>Betaproteobacteria</taxon>
        <taxon>Burkholderiales</taxon>
        <taxon>Alcaligenaceae</taxon>
        <taxon>Pollutimonas</taxon>
    </lineage>
</organism>
<evidence type="ECO:0000256" key="7">
    <source>
        <dbReference type="ARBA" id="ARBA00022723"/>
    </source>
</evidence>
<feature type="domain" description="Cytochrome b561 bacterial/Ni-hydrogenase" evidence="14">
    <location>
        <begin position="8"/>
        <end position="174"/>
    </location>
</feature>
<keyword evidence="10" id="KW-0408">Iron</keyword>
<proteinExistence type="inferred from homology"/>
<gene>
    <name evidence="15" type="ORF">CKA81_08405</name>
</gene>
<keyword evidence="7" id="KW-0479">Metal-binding</keyword>
<dbReference type="GO" id="GO:0005886">
    <property type="term" value="C:plasma membrane"/>
    <property type="evidence" value="ECO:0007669"/>
    <property type="project" value="UniProtKB-SubCell"/>
</dbReference>
<evidence type="ECO:0000256" key="9">
    <source>
        <dbReference type="ARBA" id="ARBA00022989"/>
    </source>
</evidence>
<dbReference type="InterPro" id="IPR052168">
    <property type="entry name" value="Cytochrome_b561_oxidase"/>
</dbReference>
<dbReference type="SUPFAM" id="SSF81342">
    <property type="entry name" value="Transmembrane di-heme cytochromes"/>
    <property type="match status" value="1"/>
</dbReference>
<protein>
    <submittedName>
        <fullName evidence="15">Cytochrome B</fullName>
    </submittedName>
</protein>
<reference evidence="15 16" key="1">
    <citation type="submission" date="2017-08" db="EMBL/GenBank/DDBJ databases">
        <authorList>
            <person name="Park S.-J."/>
            <person name="Kim H."/>
        </authorList>
    </citation>
    <scope>NUCLEOTIDE SEQUENCE [LARGE SCALE GENOMIC DNA]</scope>
    <source>
        <strain evidence="16">ye3</strain>
    </source>
</reference>
<keyword evidence="8" id="KW-0249">Electron transport</keyword>
<keyword evidence="4" id="KW-1003">Cell membrane</keyword>
<dbReference type="InterPro" id="IPR016174">
    <property type="entry name" value="Di-haem_cyt_TM"/>
</dbReference>
<evidence type="ECO:0000256" key="6">
    <source>
        <dbReference type="ARBA" id="ARBA00022692"/>
    </source>
</evidence>
<keyword evidence="11 13" id="KW-0472">Membrane</keyword>
<evidence type="ECO:0000256" key="2">
    <source>
        <dbReference type="ARBA" id="ARBA00004651"/>
    </source>
</evidence>
<keyword evidence="9 13" id="KW-1133">Transmembrane helix</keyword>
<evidence type="ECO:0000256" key="3">
    <source>
        <dbReference type="ARBA" id="ARBA00022448"/>
    </source>
</evidence>
<feature type="transmembrane region" description="Helical" evidence="13">
    <location>
        <begin position="141"/>
        <end position="163"/>
    </location>
</feature>
<evidence type="ECO:0000256" key="5">
    <source>
        <dbReference type="ARBA" id="ARBA00022617"/>
    </source>
</evidence>
<evidence type="ECO:0000313" key="15">
    <source>
        <dbReference type="EMBL" id="QAA93856.1"/>
    </source>
</evidence>
<sequence length="175" mass="19823">MRNDTPSHYSGTTRFLHWAMSLLIILQFMKLGDRINDGEHWVGQNIVPWHISVGALIFVLALLRLWWALRQRPHRPQPEAMPALVRLGHNLLYACMLLLPITGICTMLGGGYGLTVFGINLVAETEVEIPWLAAIGNLHSYIAWTFVALVIGHIAAALFHHFVRRDRTLRRMLGS</sequence>
<evidence type="ECO:0000256" key="8">
    <source>
        <dbReference type="ARBA" id="ARBA00022982"/>
    </source>
</evidence>